<accession>A0A0G2HQ81</accession>
<reference evidence="3" key="1">
    <citation type="journal article" date="2015" name="PLoS Genet.">
        <title>The dynamic genome and transcriptome of the human fungal pathogen Blastomyces and close relative Emmonsia.</title>
        <authorList>
            <person name="Munoz J.F."/>
            <person name="Gauthier G.M."/>
            <person name="Desjardins C.A."/>
            <person name="Gallo J.E."/>
            <person name="Holder J."/>
            <person name="Sullivan T.D."/>
            <person name="Marty A.J."/>
            <person name="Carmen J.C."/>
            <person name="Chen Z."/>
            <person name="Ding L."/>
            <person name="Gujja S."/>
            <person name="Magrini V."/>
            <person name="Misas E."/>
            <person name="Mitreva M."/>
            <person name="Priest M."/>
            <person name="Saif S."/>
            <person name="Whiston E.A."/>
            <person name="Young S."/>
            <person name="Zeng Q."/>
            <person name="Goldman W.E."/>
            <person name="Mardis E.R."/>
            <person name="Taylor J.W."/>
            <person name="McEwen J.G."/>
            <person name="Clay O.K."/>
            <person name="Klein B.S."/>
            <person name="Cuomo C.A."/>
        </authorList>
    </citation>
    <scope>NUCLEOTIDE SEQUENCE [LARGE SCALE GENOMIC DNA]</scope>
    <source>
        <strain evidence="3">UAMH 3008</strain>
    </source>
</reference>
<dbReference type="EMBL" id="LCZI01001578">
    <property type="protein sequence ID" value="KKZ60158.1"/>
    <property type="molecule type" value="Genomic_DNA"/>
</dbReference>
<feature type="region of interest" description="Disordered" evidence="1">
    <location>
        <begin position="80"/>
        <end position="108"/>
    </location>
</feature>
<organism evidence="2 3">
    <name type="scientific">[Emmonsia] crescens</name>
    <dbReference type="NCBI Taxonomy" id="73230"/>
    <lineage>
        <taxon>Eukaryota</taxon>
        <taxon>Fungi</taxon>
        <taxon>Dikarya</taxon>
        <taxon>Ascomycota</taxon>
        <taxon>Pezizomycotina</taxon>
        <taxon>Eurotiomycetes</taxon>
        <taxon>Eurotiomycetidae</taxon>
        <taxon>Onygenales</taxon>
        <taxon>Ajellomycetaceae</taxon>
        <taxon>Emergomyces</taxon>
    </lineage>
</organism>
<gene>
    <name evidence="2" type="ORF">EMCG_05080</name>
</gene>
<proteinExistence type="predicted"/>
<evidence type="ECO:0000256" key="1">
    <source>
        <dbReference type="SAM" id="MobiDB-lite"/>
    </source>
</evidence>
<name>A0A0G2HQ81_9EURO</name>
<dbReference type="Proteomes" id="UP000034164">
    <property type="component" value="Unassembled WGS sequence"/>
</dbReference>
<dbReference type="AlphaFoldDB" id="A0A0G2HQ81"/>
<dbReference type="VEuPathDB" id="FungiDB:EMCG_05080"/>
<evidence type="ECO:0000313" key="2">
    <source>
        <dbReference type="EMBL" id="KKZ60158.1"/>
    </source>
</evidence>
<protein>
    <submittedName>
        <fullName evidence="2">Uncharacterized protein</fullName>
    </submittedName>
</protein>
<evidence type="ECO:0000313" key="3">
    <source>
        <dbReference type="Proteomes" id="UP000034164"/>
    </source>
</evidence>
<sequence>MGRSRRCAFPLPENQDGSHFVGDIDLPADYDYDSVENCRRVASWLWLAESMMKQREDTLCRGDSVPPVGSTDDIDLGVSEQIFGEPKPQETGSVQKNKRKRRAQEPVGVQSRKRPRCGIFIQGWGGHGGFARVLEVVEVVEVVGVLEDLEVMKVVEVVEVVNAGGCEGGEGTRI</sequence>
<comment type="caution">
    <text evidence="2">The sequence shown here is derived from an EMBL/GenBank/DDBJ whole genome shotgun (WGS) entry which is preliminary data.</text>
</comment>
<dbReference type="OrthoDB" id="4190643at2759"/>